<protein>
    <submittedName>
        <fullName evidence="7">Elongation factor P lysine(34) lysyltransferase</fullName>
        <ecNumber evidence="7">6.1.1.6</ecNumber>
    </submittedName>
</protein>
<dbReference type="GO" id="GO:0006430">
    <property type="term" value="P:lysyl-tRNA aminoacylation"/>
    <property type="evidence" value="ECO:0007669"/>
    <property type="project" value="InterPro"/>
</dbReference>
<evidence type="ECO:0000313" key="8">
    <source>
        <dbReference type="Proteomes" id="UP000288279"/>
    </source>
</evidence>
<proteinExistence type="predicted"/>
<comment type="subunit">
    <text evidence="1">Homodimer.</text>
</comment>
<dbReference type="PRINTS" id="PR00982">
    <property type="entry name" value="TRNASYNTHLYS"/>
</dbReference>
<dbReference type="OrthoDB" id="9802326at2"/>
<dbReference type="PANTHER" id="PTHR42918:SF6">
    <property type="entry name" value="ELONGATION FACTOR P--(R)-BETA-LYSINE LIGASE"/>
    <property type="match status" value="1"/>
</dbReference>
<evidence type="ECO:0000256" key="3">
    <source>
        <dbReference type="ARBA" id="ARBA00022741"/>
    </source>
</evidence>
<dbReference type="FunFam" id="3.30.930.10:FF:000017">
    <property type="entry name" value="Elongation factor P--(R)-beta-lysine ligase"/>
    <property type="match status" value="1"/>
</dbReference>
<keyword evidence="7" id="KW-0808">Transferase</keyword>
<evidence type="ECO:0000256" key="5">
    <source>
        <dbReference type="ARBA" id="ARBA00052794"/>
    </source>
</evidence>
<evidence type="ECO:0000256" key="4">
    <source>
        <dbReference type="ARBA" id="ARBA00022840"/>
    </source>
</evidence>
<dbReference type="NCBIfam" id="TIGR00462">
    <property type="entry name" value="genX"/>
    <property type="match status" value="1"/>
</dbReference>
<keyword evidence="8" id="KW-1185">Reference proteome</keyword>
<dbReference type="InterPro" id="IPR018149">
    <property type="entry name" value="Lys-tRNA-synth_II_C"/>
</dbReference>
<accession>A0A432ZFU8</accession>
<evidence type="ECO:0000313" key="7">
    <source>
        <dbReference type="EMBL" id="RUO76855.1"/>
    </source>
</evidence>
<dbReference type="PROSITE" id="PS50862">
    <property type="entry name" value="AA_TRNA_LIGASE_II"/>
    <property type="match status" value="1"/>
</dbReference>
<feature type="domain" description="Aminoacyl-transfer RNA synthetases class-II family profile" evidence="6">
    <location>
        <begin position="17"/>
        <end position="318"/>
    </location>
</feature>
<keyword evidence="7" id="KW-0251">Elongation factor</keyword>
<name>A0A432ZFU8_9GAMM</name>
<keyword evidence="7" id="KW-0648">Protein biosynthesis</keyword>
<dbReference type="GO" id="GO:0016740">
    <property type="term" value="F:transferase activity"/>
    <property type="evidence" value="ECO:0007669"/>
    <property type="project" value="UniProtKB-KW"/>
</dbReference>
<comment type="catalytic activity">
    <reaction evidence="5">
        <text>D-beta-lysine + L-lysyl-[protein] + ATP = N(6)-((3R)-3,6-diaminohexanoyl)-L-lysyl-[protein] + AMP + diphosphate + H(+)</text>
        <dbReference type="Rhea" id="RHEA:83435"/>
        <dbReference type="Rhea" id="RHEA-COMP:9752"/>
        <dbReference type="Rhea" id="RHEA-COMP:20131"/>
        <dbReference type="ChEBI" id="CHEBI:15378"/>
        <dbReference type="ChEBI" id="CHEBI:29969"/>
        <dbReference type="ChEBI" id="CHEBI:30616"/>
        <dbReference type="ChEBI" id="CHEBI:33019"/>
        <dbReference type="ChEBI" id="CHEBI:84138"/>
        <dbReference type="ChEBI" id="CHEBI:156053"/>
        <dbReference type="ChEBI" id="CHEBI:456215"/>
    </reaction>
    <physiologicalReaction direction="left-to-right" evidence="5">
        <dbReference type="Rhea" id="RHEA:83436"/>
    </physiologicalReaction>
</comment>
<dbReference type="GO" id="GO:0005829">
    <property type="term" value="C:cytosol"/>
    <property type="evidence" value="ECO:0007669"/>
    <property type="project" value="TreeGrafter"/>
</dbReference>
<dbReference type="InterPro" id="IPR004364">
    <property type="entry name" value="Aa-tRNA-synt_II"/>
</dbReference>
<evidence type="ECO:0000256" key="2">
    <source>
        <dbReference type="ARBA" id="ARBA00022598"/>
    </source>
</evidence>
<dbReference type="GO" id="GO:0004824">
    <property type="term" value="F:lysine-tRNA ligase activity"/>
    <property type="evidence" value="ECO:0007669"/>
    <property type="project" value="UniProtKB-EC"/>
</dbReference>
<reference evidence="7 8" key="1">
    <citation type="journal article" date="2011" name="Front. Microbiol.">
        <title>Genomic signatures of strain selection and enhancement in Bacillus atrophaeus var. globigii, a historical biowarfare simulant.</title>
        <authorList>
            <person name="Gibbons H.S."/>
            <person name="Broomall S.M."/>
            <person name="McNew L.A."/>
            <person name="Daligault H."/>
            <person name="Chapman C."/>
            <person name="Bruce D."/>
            <person name="Karavis M."/>
            <person name="Krepps M."/>
            <person name="McGregor P.A."/>
            <person name="Hong C."/>
            <person name="Park K.H."/>
            <person name="Akmal A."/>
            <person name="Feldman A."/>
            <person name="Lin J.S."/>
            <person name="Chang W.E."/>
            <person name="Higgs B.W."/>
            <person name="Demirev P."/>
            <person name="Lindquist J."/>
            <person name="Liem A."/>
            <person name="Fochler E."/>
            <person name="Read T.D."/>
            <person name="Tapia R."/>
            <person name="Johnson S."/>
            <person name="Bishop-Lilly K.A."/>
            <person name="Detter C."/>
            <person name="Han C."/>
            <person name="Sozhamannan S."/>
            <person name="Rosenzweig C.N."/>
            <person name="Skowronski E.W."/>
        </authorList>
    </citation>
    <scope>NUCLEOTIDE SEQUENCE [LARGE SCALE GENOMIC DNA]</scope>
    <source>
        <strain evidence="7 8">PIT1</strain>
    </source>
</reference>
<dbReference type="NCBIfam" id="NF006828">
    <property type="entry name" value="PRK09350.1"/>
    <property type="match status" value="1"/>
</dbReference>
<dbReference type="Proteomes" id="UP000288279">
    <property type="component" value="Unassembled WGS sequence"/>
</dbReference>
<organism evidence="7 8">
    <name type="scientific">Pseudidiomarina taiwanensis</name>
    <dbReference type="NCBI Taxonomy" id="337250"/>
    <lineage>
        <taxon>Bacteria</taxon>
        <taxon>Pseudomonadati</taxon>
        <taxon>Pseudomonadota</taxon>
        <taxon>Gammaproteobacteria</taxon>
        <taxon>Alteromonadales</taxon>
        <taxon>Idiomarinaceae</taxon>
        <taxon>Pseudidiomarina</taxon>
    </lineage>
</organism>
<dbReference type="Pfam" id="PF00152">
    <property type="entry name" value="tRNA-synt_2"/>
    <property type="match status" value="1"/>
</dbReference>
<gene>
    <name evidence="7" type="ORF">CWI83_08025</name>
</gene>
<keyword evidence="3" id="KW-0547">Nucleotide-binding</keyword>
<keyword evidence="4" id="KW-0067">ATP-binding</keyword>
<keyword evidence="2 7" id="KW-0436">Ligase</keyword>
<dbReference type="AlphaFoldDB" id="A0A432ZFU8"/>
<dbReference type="GO" id="GO:0003746">
    <property type="term" value="F:translation elongation factor activity"/>
    <property type="evidence" value="ECO:0007669"/>
    <property type="project" value="UniProtKB-KW"/>
</dbReference>
<dbReference type="GO" id="GO:0000049">
    <property type="term" value="F:tRNA binding"/>
    <property type="evidence" value="ECO:0007669"/>
    <property type="project" value="TreeGrafter"/>
</dbReference>
<comment type="caution">
    <text evidence="7">The sequence shown here is derived from an EMBL/GenBank/DDBJ whole genome shotgun (WGS) entry which is preliminary data.</text>
</comment>
<dbReference type="RefSeq" id="WP_126827883.1">
    <property type="nucleotide sequence ID" value="NZ_PIQG01000003.1"/>
</dbReference>
<dbReference type="InterPro" id="IPR006195">
    <property type="entry name" value="aa-tRNA-synth_II"/>
</dbReference>
<dbReference type="InterPro" id="IPR004525">
    <property type="entry name" value="EpmA"/>
</dbReference>
<dbReference type="PANTHER" id="PTHR42918">
    <property type="entry name" value="LYSYL-TRNA SYNTHETASE"/>
    <property type="match status" value="1"/>
</dbReference>
<sequence>MTQHSDTWQPTISLPLLRQRAALLRSTREFFALREVLEVDTPLLGQRGVTDPHLENFEVLSCHYSHPLLLQTSPEFAMKRLLAAGSGSIYQLGKAFRNEPPSRRHQPEFTLLEWYRVGFSMHDLMDEVDDYLQQLLQLKPSHLISYRDLFQDYLGCDICAANGLEQLQAKLQEYPQVADLAQRETDFDTLQQLAMSCVIEAQLPTDRATFVYHFPISQAALAAVCPTDTRFAQRFEVYVGAMELANGYYELTDAAEQARRFSADQSYRERHQLPQRQADERLLRALEYGLPSCAGVALGFDRLVMLATGQTDIRACMPFSIERA</sequence>
<dbReference type="GO" id="GO:0005524">
    <property type="term" value="F:ATP binding"/>
    <property type="evidence" value="ECO:0007669"/>
    <property type="project" value="UniProtKB-KW"/>
</dbReference>
<dbReference type="SUPFAM" id="SSF55681">
    <property type="entry name" value="Class II aaRS and biotin synthetases"/>
    <property type="match status" value="1"/>
</dbReference>
<evidence type="ECO:0000256" key="1">
    <source>
        <dbReference type="ARBA" id="ARBA00011738"/>
    </source>
</evidence>
<dbReference type="InterPro" id="IPR045864">
    <property type="entry name" value="aa-tRNA-synth_II/BPL/LPL"/>
</dbReference>
<dbReference type="EMBL" id="PIQG01000003">
    <property type="protein sequence ID" value="RUO76855.1"/>
    <property type="molecule type" value="Genomic_DNA"/>
</dbReference>
<dbReference type="Gene3D" id="3.30.930.10">
    <property type="entry name" value="Bira Bifunctional Protein, Domain 2"/>
    <property type="match status" value="1"/>
</dbReference>
<evidence type="ECO:0000259" key="6">
    <source>
        <dbReference type="PROSITE" id="PS50862"/>
    </source>
</evidence>
<dbReference type="EC" id="6.1.1.6" evidence="7"/>